<keyword evidence="4" id="KW-0479">Metal-binding</keyword>
<keyword evidence="7" id="KW-0347">Helicase</keyword>
<dbReference type="Proteomes" id="UP000198717">
    <property type="component" value="Unassembled WGS sequence"/>
</dbReference>
<dbReference type="InterPro" id="IPR006474">
    <property type="entry name" value="Helicase_Cas3_CRISPR-ass_core"/>
</dbReference>
<dbReference type="EMBL" id="BJVY01000077">
    <property type="protein sequence ID" value="GEL75505.1"/>
    <property type="molecule type" value="Genomic_DNA"/>
</dbReference>
<dbReference type="SUPFAM" id="SSF109604">
    <property type="entry name" value="HD-domain/PDEase-like"/>
    <property type="match status" value="1"/>
</dbReference>
<dbReference type="PANTHER" id="PTHR47963:SF9">
    <property type="entry name" value="CRISPR-ASSOCIATED ENDONUCLEASE_HELICASE CAS3"/>
    <property type="match status" value="1"/>
</dbReference>
<keyword evidence="9" id="KW-0051">Antiviral defense</keyword>
<dbReference type="PANTHER" id="PTHR47963">
    <property type="entry name" value="DEAD-BOX ATP-DEPENDENT RNA HELICASE 47, MITOCHONDRIAL"/>
    <property type="match status" value="1"/>
</dbReference>
<evidence type="ECO:0000313" key="15">
    <source>
        <dbReference type="Proteomes" id="UP000321224"/>
    </source>
</evidence>
<dbReference type="PROSITE" id="PS51192">
    <property type="entry name" value="HELICASE_ATP_BIND_1"/>
    <property type="match status" value="1"/>
</dbReference>
<evidence type="ECO:0000313" key="12">
    <source>
        <dbReference type="EMBL" id="GEL75505.1"/>
    </source>
</evidence>
<dbReference type="EMBL" id="FNAJ01000001">
    <property type="protein sequence ID" value="SDD48653.1"/>
    <property type="molecule type" value="Genomic_DNA"/>
</dbReference>
<evidence type="ECO:0000256" key="6">
    <source>
        <dbReference type="ARBA" id="ARBA00022801"/>
    </source>
</evidence>
<sequence>MNGFAHSTANADRRDWHRLSEHLLETGRLAADFAAAFGAAAYGEVSGRLHDLGKNQRPFQEGRLEGKPLRVDHSTAGAVEAVKRWGSVGRLIAYAIAGHHAGLANGLPGANQSRRSLEERLESDRSQLLPGWEAVLALPSALPNVPLTFREPQAPGFTLAFFVRMLFSCLVDADYLDTEAFYARVEKRQLERGHAVTLPELRDLLRDYMARMDIPDSDVNRVRAEVLARARTHAPTPPGMFSLTVPTGGGKTLASLSFALEHAAHHGKRRVIYVIPYTSIVEQTAMVFRKALSPHGDAVLEHHSGFDDAVLETQRARDKRQLDMQGWDAPVVVTTAVQFFESLFGDRPSQCRKLHRIANSVIVLDEAQTLPLKLLRPCVAALDELARNYRSSVVLCTATQPALWETGDPVRSFAGGLPDRPEREIAPAPAELHRRLRRVRVHHQGETTDEQLVEHLRAHPQVLCIVNNRVHARHLYQAISDQPGAWHLTTLMYSRHRSEVLDTVRTALREERPCRLIATSLVEAGVDVDFPLVLRAEAGLDSIAQAAGRCNREGKRDWSASQVLVFRPVSQGTAPPRELREYAETASEILRQPRFRDDPLAPEALDAYFRLLYWRRDGADSRLDGKGILSMLAGLKTNLPFEKVAREFRMIESHQQRVIVPWLPGTREEPPEFSESLAALTRGGFVGASARVLQRYTVQVPVCALNGLCAAGAVQPFEEARFGRQFMLLRQPELYHEAYGLSWEAPTFIDPSNLMI</sequence>
<dbReference type="InterPro" id="IPR014001">
    <property type="entry name" value="Helicase_ATP-bd"/>
</dbReference>
<keyword evidence="12" id="KW-0255">Endonuclease</keyword>
<proteinExistence type="inferred from homology"/>
<comment type="caution">
    <text evidence="12">The sequence shown here is derived from an EMBL/GenBank/DDBJ whole genome shotgun (WGS) entry which is preliminary data.</text>
</comment>
<dbReference type="GO" id="GO:0003723">
    <property type="term" value="F:RNA binding"/>
    <property type="evidence" value="ECO:0007669"/>
    <property type="project" value="TreeGrafter"/>
</dbReference>
<reference evidence="13 14" key="1">
    <citation type="submission" date="2016-10" db="EMBL/GenBank/DDBJ databases">
        <authorList>
            <person name="Varghese N."/>
            <person name="Submissions S."/>
        </authorList>
    </citation>
    <scope>NUCLEOTIDE SEQUENCE [LARGE SCALE GENOMIC DNA]</scope>
    <source>
        <strain evidence="13 14">DSM 2260</strain>
    </source>
</reference>
<dbReference type="NCBIfam" id="TIGR01587">
    <property type="entry name" value="cas3_core"/>
    <property type="match status" value="1"/>
</dbReference>
<name>A0A511HQ47_9BACT</name>
<dbReference type="SMART" id="SM00487">
    <property type="entry name" value="DEXDc"/>
    <property type="match status" value="1"/>
</dbReference>
<dbReference type="GO" id="GO:0004519">
    <property type="term" value="F:endonuclease activity"/>
    <property type="evidence" value="ECO:0007669"/>
    <property type="project" value="UniProtKB-KW"/>
</dbReference>
<protein>
    <submittedName>
        <fullName evidence="13">CRISPR-associated endonuclease/helicase Cas3</fullName>
    </submittedName>
    <submittedName>
        <fullName evidence="12">CRISPR-associated helicase/endonuclease Cas3</fullName>
    </submittedName>
</protein>
<comment type="similarity">
    <text evidence="1">In the N-terminal section; belongs to the CRISPR-associated nuclease Cas3-HD family.</text>
</comment>
<dbReference type="SUPFAM" id="SSF52540">
    <property type="entry name" value="P-loop containing nucleoside triphosphate hydrolases"/>
    <property type="match status" value="1"/>
</dbReference>
<feature type="domain" description="HD Cas3-type" evidence="11">
    <location>
        <begin position="12"/>
        <end position="176"/>
    </location>
</feature>
<keyword evidence="6" id="KW-0378">Hydrolase</keyword>
<evidence type="ECO:0000256" key="2">
    <source>
        <dbReference type="ARBA" id="ARBA00009046"/>
    </source>
</evidence>
<evidence type="ECO:0000313" key="14">
    <source>
        <dbReference type="Proteomes" id="UP000198717"/>
    </source>
</evidence>
<keyword evidence="14" id="KW-1185">Reference proteome</keyword>
<feature type="domain" description="Helicase ATP-binding" evidence="10">
    <location>
        <begin position="246"/>
        <end position="401"/>
    </location>
</feature>
<dbReference type="GO" id="GO:0051607">
    <property type="term" value="P:defense response to virus"/>
    <property type="evidence" value="ECO:0007669"/>
    <property type="project" value="UniProtKB-KW"/>
</dbReference>
<dbReference type="RefSeq" id="WP_090486336.1">
    <property type="nucleotide sequence ID" value="NZ_BJVY01000077.1"/>
</dbReference>
<comment type="similarity">
    <text evidence="2">In the central section; belongs to the CRISPR-associated helicase Cas3 family.</text>
</comment>
<evidence type="ECO:0000256" key="8">
    <source>
        <dbReference type="ARBA" id="ARBA00022840"/>
    </source>
</evidence>
<dbReference type="Proteomes" id="UP000321224">
    <property type="component" value="Unassembled WGS sequence"/>
</dbReference>
<gene>
    <name evidence="12" type="ORF">MVI01_72890</name>
    <name evidence="13" type="ORF">SAMN04488504_1011072</name>
</gene>
<evidence type="ECO:0000313" key="13">
    <source>
        <dbReference type="EMBL" id="SDD48653.1"/>
    </source>
</evidence>
<dbReference type="NCBIfam" id="TIGR01596">
    <property type="entry name" value="cas3_HD"/>
    <property type="match status" value="1"/>
</dbReference>
<organism evidence="12 15">
    <name type="scientific">Myxococcus virescens</name>
    <dbReference type="NCBI Taxonomy" id="83456"/>
    <lineage>
        <taxon>Bacteria</taxon>
        <taxon>Pseudomonadati</taxon>
        <taxon>Myxococcota</taxon>
        <taxon>Myxococcia</taxon>
        <taxon>Myxococcales</taxon>
        <taxon>Cystobacterineae</taxon>
        <taxon>Myxococcaceae</taxon>
        <taxon>Myxococcus</taxon>
    </lineage>
</organism>
<dbReference type="InterPro" id="IPR050547">
    <property type="entry name" value="DEAD_box_RNA_helicases"/>
</dbReference>
<accession>A0A511HQ47</accession>
<keyword evidence="3" id="KW-0540">Nuclease</keyword>
<evidence type="ECO:0000256" key="5">
    <source>
        <dbReference type="ARBA" id="ARBA00022741"/>
    </source>
</evidence>
<dbReference type="InterPro" id="IPR006483">
    <property type="entry name" value="CRISPR-assoc_Cas3_HD"/>
</dbReference>
<dbReference type="CDD" id="cd09641">
    <property type="entry name" value="Cas3''_I"/>
    <property type="match status" value="1"/>
</dbReference>
<dbReference type="InterPro" id="IPR054712">
    <property type="entry name" value="Cas3-like_dom"/>
</dbReference>
<evidence type="ECO:0000256" key="7">
    <source>
        <dbReference type="ARBA" id="ARBA00022806"/>
    </source>
</evidence>
<dbReference type="AlphaFoldDB" id="A0A511HQ47"/>
<keyword evidence="5" id="KW-0547">Nucleotide-binding</keyword>
<reference evidence="12 15" key="2">
    <citation type="submission" date="2019-07" db="EMBL/GenBank/DDBJ databases">
        <title>Whole genome shotgun sequence of Myxococcus virescens NBRC 100334.</title>
        <authorList>
            <person name="Hosoyama A."/>
            <person name="Uohara A."/>
            <person name="Ohji S."/>
            <person name="Ichikawa N."/>
        </authorList>
    </citation>
    <scope>NUCLEOTIDE SEQUENCE [LARGE SCALE GENOMIC DNA]</scope>
    <source>
        <strain evidence="12 15">NBRC 100334</strain>
    </source>
</reference>
<dbReference type="InterPro" id="IPR038257">
    <property type="entry name" value="CRISPR-assoc_Cas3_HD_sf"/>
</dbReference>
<keyword evidence="8" id="KW-0067">ATP-binding</keyword>
<dbReference type="Gene3D" id="1.10.3210.30">
    <property type="match status" value="1"/>
</dbReference>
<evidence type="ECO:0000256" key="4">
    <source>
        <dbReference type="ARBA" id="ARBA00022723"/>
    </source>
</evidence>
<evidence type="ECO:0000259" key="11">
    <source>
        <dbReference type="PROSITE" id="PS51643"/>
    </source>
</evidence>
<dbReference type="GO" id="GO:0016787">
    <property type="term" value="F:hydrolase activity"/>
    <property type="evidence" value="ECO:0007669"/>
    <property type="project" value="UniProtKB-KW"/>
</dbReference>
<evidence type="ECO:0000256" key="3">
    <source>
        <dbReference type="ARBA" id="ARBA00022722"/>
    </source>
</evidence>
<dbReference type="Pfam" id="PF00270">
    <property type="entry name" value="DEAD"/>
    <property type="match status" value="1"/>
</dbReference>
<dbReference type="Pfam" id="PF22590">
    <property type="entry name" value="Cas3-like_C_2"/>
    <property type="match status" value="1"/>
</dbReference>
<dbReference type="GO" id="GO:0003724">
    <property type="term" value="F:RNA helicase activity"/>
    <property type="evidence" value="ECO:0007669"/>
    <property type="project" value="TreeGrafter"/>
</dbReference>
<evidence type="ECO:0000259" key="10">
    <source>
        <dbReference type="PROSITE" id="PS51192"/>
    </source>
</evidence>
<dbReference type="InterPro" id="IPR027417">
    <property type="entry name" value="P-loop_NTPase"/>
</dbReference>
<dbReference type="GO" id="GO:0005524">
    <property type="term" value="F:ATP binding"/>
    <property type="evidence" value="ECO:0007669"/>
    <property type="project" value="UniProtKB-KW"/>
</dbReference>
<dbReference type="PROSITE" id="PS51643">
    <property type="entry name" value="HD_CAS3"/>
    <property type="match status" value="1"/>
</dbReference>
<dbReference type="InterPro" id="IPR011545">
    <property type="entry name" value="DEAD/DEAH_box_helicase_dom"/>
</dbReference>
<dbReference type="GO" id="GO:0046872">
    <property type="term" value="F:metal ion binding"/>
    <property type="evidence" value="ECO:0007669"/>
    <property type="project" value="UniProtKB-KW"/>
</dbReference>
<dbReference type="CDD" id="cd17930">
    <property type="entry name" value="DEXHc_cas3"/>
    <property type="match status" value="1"/>
</dbReference>
<dbReference type="Gene3D" id="3.40.50.300">
    <property type="entry name" value="P-loop containing nucleotide triphosphate hydrolases"/>
    <property type="match status" value="2"/>
</dbReference>
<evidence type="ECO:0000256" key="1">
    <source>
        <dbReference type="ARBA" id="ARBA00006847"/>
    </source>
</evidence>
<evidence type="ECO:0000256" key="9">
    <source>
        <dbReference type="ARBA" id="ARBA00023118"/>
    </source>
</evidence>